<evidence type="ECO:0000313" key="2">
    <source>
        <dbReference type="Proteomes" id="UP000198803"/>
    </source>
</evidence>
<dbReference type="RefSeq" id="WP_091977096.1">
    <property type="nucleotide sequence ID" value="NZ_LT629693.1"/>
</dbReference>
<name>A0ABY0QH46_9BRAD</name>
<protein>
    <recommendedName>
        <fullName evidence="3">DUF4376 domain-containing protein</fullName>
    </recommendedName>
</protein>
<sequence length="183" mass="19653">MTVVQEVSPETFEQLIPGSSIRAPDGSLQPWQAVELWTSDELAAIGVFIVDDPEIPVGKVMTGMVFSRVDGKVSAAPVLNDIPPPPPPPVPTLTRRQMLIGLSSAGLITAQEAIDSAKMVGVPTAVQAVIDSLPMQEMKDQATITWFAMSQVVRSDPMVEALRVNANLTAEQVDGLFFQWASL</sequence>
<gene>
    <name evidence="1" type="ORF">SAMN05444163_8025</name>
</gene>
<proteinExistence type="predicted"/>
<reference evidence="1 2" key="1">
    <citation type="submission" date="2016-10" db="EMBL/GenBank/DDBJ databases">
        <authorList>
            <person name="Varghese N."/>
            <person name="Submissions S."/>
        </authorList>
    </citation>
    <scope>NUCLEOTIDE SEQUENCE [LARGE SCALE GENOMIC DNA]</scope>
    <source>
        <strain evidence="1 2">GAS524</strain>
    </source>
</reference>
<dbReference type="EMBL" id="LT629693">
    <property type="protein sequence ID" value="SDK40086.1"/>
    <property type="molecule type" value="Genomic_DNA"/>
</dbReference>
<evidence type="ECO:0008006" key="3">
    <source>
        <dbReference type="Google" id="ProtNLM"/>
    </source>
</evidence>
<accession>A0ABY0QH46</accession>
<organism evidence="1 2">
    <name type="scientific">Bradyrhizobium ottawaense</name>
    <dbReference type="NCBI Taxonomy" id="931866"/>
    <lineage>
        <taxon>Bacteria</taxon>
        <taxon>Pseudomonadati</taxon>
        <taxon>Pseudomonadota</taxon>
        <taxon>Alphaproteobacteria</taxon>
        <taxon>Hyphomicrobiales</taxon>
        <taxon>Nitrobacteraceae</taxon>
        <taxon>Bradyrhizobium</taxon>
    </lineage>
</organism>
<dbReference type="Proteomes" id="UP000198803">
    <property type="component" value="Chromosome I"/>
</dbReference>
<keyword evidence="2" id="KW-1185">Reference proteome</keyword>
<evidence type="ECO:0000313" key="1">
    <source>
        <dbReference type="EMBL" id="SDK40086.1"/>
    </source>
</evidence>